<dbReference type="Pfam" id="PF00892">
    <property type="entry name" value="EamA"/>
    <property type="match status" value="2"/>
</dbReference>
<reference evidence="8 9" key="1">
    <citation type="submission" date="2020-08" db="EMBL/GenBank/DDBJ databases">
        <title>Genomic Encyclopedia of Type Strains, Phase IV (KMG-IV): sequencing the most valuable type-strain genomes for metagenomic binning, comparative biology and taxonomic classification.</title>
        <authorList>
            <person name="Goeker M."/>
        </authorList>
    </citation>
    <scope>NUCLEOTIDE SEQUENCE [LARGE SCALE GENOMIC DNA]</scope>
    <source>
        <strain evidence="8 9">DSM 11275</strain>
    </source>
</reference>
<sequence>MSKADVYSYAGPLAAVLATILWGGSYVAMKFALQVFHPMTMIFLLLVVSSITFLVFLPSMLKKQQYSRGDWRIFLILALCEPCMYFIFEGYALKYTSASQAGMLSATLPIFVGAFGYLLLKEKISLTAWAGCLIAICGAIWLSLGAVANEHAPNPLLGNFLQVSGMAFAALCAICVRRLSRGYTPLFITALQSWAGVLFFAPVLVIPGMGLPEGGGTFLAWSSIVYLGLGVSFGAYSLYNFSISRMPAARASMFMNLIPVFTLILGMIILGERLTVEQCFASALVLGGVAVSQKT</sequence>
<feature type="transmembrane region" description="Helical" evidence="6">
    <location>
        <begin position="186"/>
        <end position="206"/>
    </location>
</feature>
<dbReference type="EMBL" id="JACHGO010000007">
    <property type="protein sequence ID" value="MBB5144398.1"/>
    <property type="molecule type" value="Genomic_DNA"/>
</dbReference>
<evidence type="ECO:0000259" key="7">
    <source>
        <dbReference type="Pfam" id="PF00892"/>
    </source>
</evidence>
<feature type="domain" description="EamA" evidence="7">
    <location>
        <begin position="11"/>
        <end position="143"/>
    </location>
</feature>
<evidence type="ECO:0000256" key="4">
    <source>
        <dbReference type="ARBA" id="ARBA00022989"/>
    </source>
</evidence>
<feature type="transmembrane region" description="Helical" evidence="6">
    <location>
        <begin position="100"/>
        <end position="120"/>
    </location>
</feature>
<feature type="transmembrane region" description="Helical" evidence="6">
    <location>
        <begin position="218"/>
        <end position="239"/>
    </location>
</feature>
<dbReference type="Gene3D" id="1.10.3730.20">
    <property type="match status" value="2"/>
</dbReference>
<evidence type="ECO:0000256" key="3">
    <source>
        <dbReference type="ARBA" id="ARBA00022692"/>
    </source>
</evidence>
<keyword evidence="4 6" id="KW-1133">Transmembrane helix</keyword>
<proteinExistence type="predicted"/>
<feature type="transmembrane region" description="Helical" evidence="6">
    <location>
        <begin position="69"/>
        <end position="88"/>
    </location>
</feature>
<keyword evidence="3 6" id="KW-0812">Transmembrane</keyword>
<accession>A0A7W8C2J1</accession>
<protein>
    <submittedName>
        <fullName evidence="8">Drug/metabolite transporter (DMT)-like permease</fullName>
    </submittedName>
</protein>
<dbReference type="GO" id="GO:0005886">
    <property type="term" value="C:plasma membrane"/>
    <property type="evidence" value="ECO:0007669"/>
    <property type="project" value="UniProtKB-SubCell"/>
</dbReference>
<evidence type="ECO:0000313" key="9">
    <source>
        <dbReference type="Proteomes" id="UP000539075"/>
    </source>
</evidence>
<dbReference type="InterPro" id="IPR000620">
    <property type="entry name" value="EamA_dom"/>
</dbReference>
<organism evidence="8 9">
    <name type="scientific">Desulfovibrio intestinalis</name>
    <dbReference type="NCBI Taxonomy" id="58621"/>
    <lineage>
        <taxon>Bacteria</taxon>
        <taxon>Pseudomonadati</taxon>
        <taxon>Thermodesulfobacteriota</taxon>
        <taxon>Desulfovibrionia</taxon>
        <taxon>Desulfovibrionales</taxon>
        <taxon>Desulfovibrionaceae</taxon>
        <taxon>Desulfovibrio</taxon>
    </lineage>
</organism>
<dbReference type="InterPro" id="IPR050638">
    <property type="entry name" value="AA-Vitamin_Transporters"/>
</dbReference>
<evidence type="ECO:0000256" key="1">
    <source>
        <dbReference type="ARBA" id="ARBA00004651"/>
    </source>
</evidence>
<keyword evidence="5 6" id="KW-0472">Membrane</keyword>
<feature type="transmembrane region" description="Helical" evidence="6">
    <location>
        <begin position="160"/>
        <end position="179"/>
    </location>
</feature>
<dbReference type="AlphaFoldDB" id="A0A7W8C2J1"/>
<dbReference type="RefSeq" id="WP_183721258.1">
    <property type="nucleotide sequence ID" value="NZ_JACHGO010000007.1"/>
</dbReference>
<name>A0A7W8C2J1_9BACT</name>
<feature type="transmembrane region" description="Helical" evidence="6">
    <location>
        <begin position="251"/>
        <end position="270"/>
    </location>
</feature>
<evidence type="ECO:0000256" key="5">
    <source>
        <dbReference type="ARBA" id="ARBA00023136"/>
    </source>
</evidence>
<feature type="transmembrane region" description="Helical" evidence="6">
    <location>
        <begin position="127"/>
        <end position="148"/>
    </location>
</feature>
<feature type="transmembrane region" description="Helical" evidence="6">
    <location>
        <begin position="35"/>
        <end position="57"/>
    </location>
</feature>
<evidence type="ECO:0000313" key="8">
    <source>
        <dbReference type="EMBL" id="MBB5144398.1"/>
    </source>
</evidence>
<dbReference type="SUPFAM" id="SSF103481">
    <property type="entry name" value="Multidrug resistance efflux transporter EmrE"/>
    <property type="match status" value="2"/>
</dbReference>
<feature type="transmembrane region" description="Helical" evidence="6">
    <location>
        <begin position="7"/>
        <end position="29"/>
    </location>
</feature>
<dbReference type="PANTHER" id="PTHR32322">
    <property type="entry name" value="INNER MEMBRANE TRANSPORTER"/>
    <property type="match status" value="1"/>
</dbReference>
<keyword evidence="9" id="KW-1185">Reference proteome</keyword>
<evidence type="ECO:0000256" key="6">
    <source>
        <dbReference type="SAM" id="Phobius"/>
    </source>
</evidence>
<comment type="caution">
    <text evidence="8">The sequence shown here is derived from an EMBL/GenBank/DDBJ whole genome shotgun (WGS) entry which is preliminary data.</text>
</comment>
<gene>
    <name evidence="8" type="ORF">HNQ38_002509</name>
</gene>
<comment type="subcellular location">
    <subcellularLocation>
        <location evidence="1">Cell membrane</location>
        <topology evidence="1">Multi-pass membrane protein</topology>
    </subcellularLocation>
</comment>
<dbReference type="PANTHER" id="PTHR32322:SF18">
    <property type="entry name" value="S-ADENOSYLMETHIONINE_S-ADENOSYLHOMOCYSTEINE TRANSPORTER"/>
    <property type="match status" value="1"/>
</dbReference>
<dbReference type="Proteomes" id="UP000539075">
    <property type="component" value="Unassembled WGS sequence"/>
</dbReference>
<dbReference type="InterPro" id="IPR037185">
    <property type="entry name" value="EmrE-like"/>
</dbReference>
<evidence type="ECO:0000256" key="2">
    <source>
        <dbReference type="ARBA" id="ARBA00022475"/>
    </source>
</evidence>
<feature type="domain" description="EamA" evidence="7">
    <location>
        <begin position="157"/>
        <end position="291"/>
    </location>
</feature>
<keyword evidence="2" id="KW-1003">Cell membrane</keyword>